<feature type="transmembrane region" description="Helical" evidence="1">
    <location>
        <begin position="46"/>
        <end position="66"/>
    </location>
</feature>
<dbReference type="RefSeq" id="WP_073415319.1">
    <property type="nucleotide sequence ID" value="NZ_FQWC01000003.1"/>
</dbReference>
<name>A0A1M5KUT7_9FLAO</name>
<keyword evidence="1" id="KW-0472">Membrane</keyword>
<feature type="transmembrane region" description="Helical" evidence="1">
    <location>
        <begin position="86"/>
        <end position="103"/>
    </location>
</feature>
<protein>
    <submittedName>
        <fullName evidence="2">Uncharacterized membrane protein</fullName>
    </submittedName>
</protein>
<evidence type="ECO:0000313" key="3">
    <source>
        <dbReference type="Proteomes" id="UP000184071"/>
    </source>
</evidence>
<dbReference type="OrthoDB" id="6385003at2"/>
<evidence type="ECO:0000256" key="1">
    <source>
        <dbReference type="SAM" id="Phobius"/>
    </source>
</evidence>
<dbReference type="Proteomes" id="UP000184071">
    <property type="component" value="Unassembled WGS sequence"/>
</dbReference>
<organism evidence="2 3">
    <name type="scientific">Flavobacterium defluvii</name>
    <dbReference type="NCBI Taxonomy" id="370979"/>
    <lineage>
        <taxon>Bacteria</taxon>
        <taxon>Pseudomonadati</taxon>
        <taxon>Bacteroidota</taxon>
        <taxon>Flavobacteriia</taxon>
        <taxon>Flavobacteriales</taxon>
        <taxon>Flavobacteriaceae</taxon>
        <taxon>Flavobacterium</taxon>
    </lineage>
</organism>
<dbReference type="STRING" id="370979.SAMN05443663_103190"/>
<feature type="transmembrane region" description="Helical" evidence="1">
    <location>
        <begin position="109"/>
        <end position="133"/>
    </location>
</feature>
<accession>A0A1M5KUT7</accession>
<evidence type="ECO:0000313" key="2">
    <source>
        <dbReference type="EMBL" id="SHG56612.1"/>
    </source>
</evidence>
<dbReference type="AlphaFoldDB" id="A0A1M5KUT7"/>
<proteinExistence type="predicted"/>
<keyword evidence="1" id="KW-0812">Transmembrane</keyword>
<feature type="transmembrane region" description="Helical" evidence="1">
    <location>
        <begin position="7"/>
        <end position="26"/>
    </location>
</feature>
<feature type="transmembrane region" description="Helical" evidence="1">
    <location>
        <begin position="145"/>
        <end position="162"/>
    </location>
</feature>
<reference evidence="3" key="1">
    <citation type="submission" date="2016-11" db="EMBL/GenBank/DDBJ databases">
        <authorList>
            <person name="Varghese N."/>
            <person name="Submissions S."/>
        </authorList>
    </citation>
    <scope>NUCLEOTIDE SEQUENCE [LARGE SCALE GENOMIC DNA]</scope>
    <source>
        <strain evidence="3">DSM 17963</strain>
    </source>
</reference>
<keyword evidence="3" id="KW-1185">Reference proteome</keyword>
<dbReference type="Pfam" id="PF10067">
    <property type="entry name" value="DUF2306"/>
    <property type="match status" value="1"/>
</dbReference>
<keyword evidence="1" id="KW-1133">Transmembrane helix</keyword>
<dbReference type="EMBL" id="FQWC01000003">
    <property type="protein sequence ID" value="SHG56612.1"/>
    <property type="molecule type" value="Genomic_DNA"/>
</dbReference>
<gene>
    <name evidence="2" type="ORF">SAMN05443663_103190</name>
</gene>
<feature type="transmembrane region" description="Helical" evidence="1">
    <location>
        <begin position="174"/>
        <end position="195"/>
    </location>
</feature>
<dbReference type="InterPro" id="IPR018750">
    <property type="entry name" value="DUF2306_membrane"/>
</dbReference>
<sequence>MKKLFKKLFILLAIIIGLYPIIYFLIDRKFGLLQTKSDELLSNFCWNVAFYSHIIPGGIALLVGWIQFIPKLRSKKIKLHRNIGKLYVASVLISSLSGIYIGVFATGGIWSAIGFISLALIWFTSTLLAYLTIKKGKINEHHKMMIYSYAACSAAITLRIWLPLLVLTLKDFTIAYRITAWVCWIPNIIFGYFLIKKLNRNI</sequence>